<dbReference type="AlphaFoldDB" id="A0A831RN34"/>
<comment type="caution">
    <text evidence="1">The sequence shown here is derived from an EMBL/GenBank/DDBJ whole genome shotgun (WGS) entry which is preliminary data.</text>
</comment>
<dbReference type="Proteomes" id="UP000886251">
    <property type="component" value="Unassembled WGS sequence"/>
</dbReference>
<proteinExistence type="predicted"/>
<name>A0A831RN34_9GAMM</name>
<sequence length="166" mass="17957">MTVKRTTTLLWLLAGGLFLALAGVAAYKVWPVLHPELVAEAPLDPDCDLRAGPCTDTLPGGGRIRFGIEPRDIPVIQPLRFQVQVDGIDAREVEVDLQGVDMNMGYNRPRLSAAGNGRFEGEAVIPVCVRDAMEWEARVLVHTGDGVVAAPFRFITVKPGVSLGKQ</sequence>
<gene>
    <name evidence="1" type="ORF">ENI96_06015</name>
</gene>
<reference evidence="1" key="1">
    <citation type="journal article" date="2020" name="mSystems">
        <title>Genome- and Community-Level Interaction Insights into Carbon Utilization and Element Cycling Functions of Hydrothermarchaeota in Hydrothermal Sediment.</title>
        <authorList>
            <person name="Zhou Z."/>
            <person name="Liu Y."/>
            <person name="Xu W."/>
            <person name="Pan J."/>
            <person name="Luo Z.H."/>
            <person name="Li M."/>
        </authorList>
    </citation>
    <scope>NUCLEOTIDE SEQUENCE [LARGE SCALE GENOMIC DNA]</scope>
    <source>
        <strain evidence="1">HyVt-443</strain>
    </source>
</reference>
<evidence type="ECO:0000313" key="1">
    <source>
        <dbReference type="EMBL" id="HEB95970.1"/>
    </source>
</evidence>
<organism evidence="1">
    <name type="scientific">Sedimenticola thiotaurini</name>
    <dbReference type="NCBI Taxonomy" id="1543721"/>
    <lineage>
        <taxon>Bacteria</taxon>
        <taxon>Pseudomonadati</taxon>
        <taxon>Pseudomonadota</taxon>
        <taxon>Gammaproteobacteria</taxon>
        <taxon>Chromatiales</taxon>
        <taxon>Sedimenticolaceae</taxon>
        <taxon>Sedimenticola</taxon>
    </lineage>
</organism>
<dbReference type="EMBL" id="DRKP01000066">
    <property type="protein sequence ID" value="HEB95970.1"/>
    <property type="molecule type" value="Genomic_DNA"/>
</dbReference>
<evidence type="ECO:0008006" key="2">
    <source>
        <dbReference type="Google" id="ProtNLM"/>
    </source>
</evidence>
<protein>
    <recommendedName>
        <fullName evidence="2">YtkA-like domain-containing protein</fullName>
    </recommendedName>
</protein>
<accession>A0A831RN34</accession>